<dbReference type="SUPFAM" id="SSF55729">
    <property type="entry name" value="Acyl-CoA N-acyltransferases (Nat)"/>
    <property type="match status" value="1"/>
</dbReference>
<evidence type="ECO:0000256" key="2">
    <source>
        <dbReference type="ARBA" id="ARBA00022840"/>
    </source>
</evidence>
<organism evidence="3 4">
    <name type="scientific">Effrenium voratum</name>
    <dbReference type="NCBI Taxonomy" id="2562239"/>
    <lineage>
        <taxon>Eukaryota</taxon>
        <taxon>Sar</taxon>
        <taxon>Alveolata</taxon>
        <taxon>Dinophyceae</taxon>
        <taxon>Suessiales</taxon>
        <taxon>Symbiodiniaceae</taxon>
        <taxon>Effrenium</taxon>
    </lineage>
</organism>
<dbReference type="FunFam" id="3.90.640.10:FF:000004">
    <property type="entry name" value="Heat shock 70 kDa protein 4"/>
    <property type="match status" value="1"/>
</dbReference>
<proteinExistence type="predicted"/>
<dbReference type="InterPro" id="IPR016181">
    <property type="entry name" value="Acyl_CoA_acyltransferase"/>
</dbReference>
<comment type="caution">
    <text evidence="3">The sequence shown here is derived from an EMBL/GenBank/DDBJ whole genome shotgun (WGS) entry which is preliminary data.</text>
</comment>
<accession>A0AA36J683</accession>
<dbReference type="Gene3D" id="3.30.30.30">
    <property type="match status" value="1"/>
</dbReference>
<dbReference type="PANTHER" id="PTHR45639">
    <property type="entry name" value="HSC70CB, ISOFORM G-RELATED"/>
    <property type="match status" value="1"/>
</dbReference>
<reference evidence="3" key="1">
    <citation type="submission" date="2023-08" db="EMBL/GenBank/DDBJ databases">
        <authorList>
            <person name="Chen Y."/>
            <person name="Shah S."/>
            <person name="Dougan E. K."/>
            <person name="Thang M."/>
            <person name="Chan C."/>
        </authorList>
    </citation>
    <scope>NUCLEOTIDE SEQUENCE</scope>
</reference>
<keyword evidence="4" id="KW-1185">Reference proteome</keyword>
<keyword evidence="1" id="KW-0547">Nucleotide-binding</keyword>
<dbReference type="GO" id="GO:0005634">
    <property type="term" value="C:nucleus"/>
    <property type="evidence" value="ECO:0007669"/>
    <property type="project" value="TreeGrafter"/>
</dbReference>
<dbReference type="InterPro" id="IPR013126">
    <property type="entry name" value="Hsp_70_fam"/>
</dbReference>
<dbReference type="Gene3D" id="3.40.630.30">
    <property type="match status" value="1"/>
</dbReference>
<dbReference type="Proteomes" id="UP001178507">
    <property type="component" value="Unassembled WGS sequence"/>
</dbReference>
<dbReference type="Gene3D" id="3.90.640.10">
    <property type="entry name" value="Actin, Chain A, domain 4"/>
    <property type="match status" value="1"/>
</dbReference>
<dbReference type="GO" id="GO:0140662">
    <property type="term" value="F:ATP-dependent protein folding chaperone"/>
    <property type="evidence" value="ECO:0007669"/>
    <property type="project" value="InterPro"/>
</dbReference>
<dbReference type="Gene3D" id="3.30.420.40">
    <property type="match status" value="2"/>
</dbReference>
<dbReference type="GO" id="GO:0005829">
    <property type="term" value="C:cytosol"/>
    <property type="evidence" value="ECO:0007669"/>
    <property type="project" value="TreeGrafter"/>
</dbReference>
<dbReference type="PRINTS" id="PR00301">
    <property type="entry name" value="HEATSHOCK70"/>
</dbReference>
<dbReference type="Pfam" id="PF00012">
    <property type="entry name" value="HSP70"/>
    <property type="match status" value="1"/>
</dbReference>
<evidence type="ECO:0000313" key="3">
    <source>
        <dbReference type="EMBL" id="CAJ1400337.1"/>
    </source>
</evidence>
<dbReference type="AlphaFoldDB" id="A0AA36J683"/>
<gene>
    <name evidence="3" type="ORF">EVOR1521_LOCUS23685</name>
</gene>
<evidence type="ECO:0000256" key="1">
    <source>
        <dbReference type="ARBA" id="ARBA00022741"/>
    </source>
</evidence>
<dbReference type="PANTHER" id="PTHR45639:SF4">
    <property type="entry name" value="HSC70CB, ISOFORM G"/>
    <property type="match status" value="1"/>
</dbReference>
<dbReference type="SUPFAM" id="SSF53067">
    <property type="entry name" value="Actin-like ATPase domain"/>
    <property type="match status" value="2"/>
</dbReference>
<keyword evidence="2" id="KW-0067">ATP-binding</keyword>
<sequence length="729" mass="80056">MAAVAMPLSHGQVQALRAAPLFQEPRRPAPLASGAAGAASLQRALVACAVAACARRAGQVAMRSTAVKEKEREASGELLAEFESGCLKTWRLEQAPRLLSWLDTWDTAGRGGQETNFWRRRVVMAMQQRLQKVADSENSSGGAELQIYSVHQTPEGQALAIAVTSERPLGLEPLRALHLDQIASSPEAAGKGFGAALLRGLVQRAQMAQQVLVLEPQSPELEAYFLRQRFRPAKELDPYLWIPLDLSPQLPRVQLRYVLQEEDHERLLAAFKRPPEWTGVTEEFFLTSRQDTSALEVLALRVFREGVRRTGAAWRMTRASPAAAYQAQAAEEVELAEAMAVMRSPEKLEEVAWDCAQGFGRGKGRLPGNFAGLGRCSRGLRSLGIYSISISCTVGILAEAGVELVALWEMPGGHMLTKPAVCGIDLGASESYVAYVGKGIVDIVQNEVSKRNTATLVGFTDRERLLGDVALAQIRSNAKNTCRNFKHLLGRKLDAPDVEKEHFWSTSPLCECDGFAGYSVTYKGESREIPATQITAMYLTKLRDITEKWCQAKVQDVVIAVPSSFCDVQRQAVLDAAQIAGLSVLRIMTNEHTATALAYGIYRSNDFDPEKPMTTVAFCSMGHSIFSVSVVQFLRGKLRVLSERSDKVGGRDMDECLMREFAAQFKKKVGCDPLSSKKAAFKLEDAVTKTKKILSANSEATVSVECLMEDEDFGSAMNRDDFERRCAPQ</sequence>
<dbReference type="InterPro" id="IPR043129">
    <property type="entry name" value="ATPase_NBD"/>
</dbReference>
<name>A0AA36J683_9DINO</name>
<dbReference type="GO" id="GO:0005524">
    <property type="term" value="F:ATP binding"/>
    <property type="evidence" value="ECO:0007669"/>
    <property type="project" value="UniProtKB-KW"/>
</dbReference>
<evidence type="ECO:0000313" key="4">
    <source>
        <dbReference type="Proteomes" id="UP001178507"/>
    </source>
</evidence>
<dbReference type="EMBL" id="CAUJNA010003368">
    <property type="protein sequence ID" value="CAJ1400337.1"/>
    <property type="molecule type" value="Genomic_DNA"/>
</dbReference>
<protein>
    <submittedName>
        <fullName evidence="3">Uncharacterized protein</fullName>
    </submittedName>
</protein>